<dbReference type="GO" id="GO:0016491">
    <property type="term" value="F:oxidoreductase activity"/>
    <property type="evidence" value="ECO:0007669"/>
    <property type="project" value="InterPro"/>
</dbReference>
<dbReference type="PANTHER" id="PTHR22893:SF55">
    <property type="entry name" value="OXIDOREDUCTASE-RELATED"/>
    <property type="match status" value="1"/>
</dbReference>
<proteinExistence type="predicted"/>
<reference evidence="2 3" key="1">
    <citation type="submission" date="2018-01" db="EMBL/GenBank/DDBJ databases">
        <title>Species boundaries and ecological features among Paraburkholderia terrae DSMZ17804T, P. hospita DSMZ17164T and P. caribensis DSMZ13236T.</title>
        <authorList>
            <person name="Pratama A.A."/>
        </authorList>
    </citation>
    <scope>NUCLEOTIDE SEQUENCE [LARGE SCALE GENOMIC DNA]</scope>
    <source>
        <strain evidence="2 3">DSM 17804</strain>
    </source>
</reference>
<dbReference type="SUPFAM" id="SSF51395">
    <property type="entry name" value="FMN-linked oxidoreductases"/>
    <property type="match status" value="1"/>
</dbReference>
<dbReference type="InterPro" id="IPR013785">
    <property type="entry name" value="Aldolase_TIM"/>
</dbReference>
<dbReference type="AlphaFoldDB" id="A0A2I8F591"/>
<gene>
    <name evidence="2" type="ORF">C2L65_44935</name>
</gene>
<accession>A0A2I8F591</accession>
<dbReference type="Proteomes" id="UP000243502">
    <property type="component" value="Chromosome 4"/>
</dbReference>
<feature type="domain" description="NADH:flavin oxidoreductase/NADH oxidase N-terminal" evidence="1">
    <location>
        <begin position="10"/>
        <end position="366"/>
    </location>
</feature>
<dbReference type="InterPro" id="IPR045247">
    <property type="entry name" value="Oye-like"/>
</dbReference>
<dbReference type="GO" id="GO:0005829">
    <property type="term" value="C:cytosol"/>
    <property type="evidence" value="ECO:0007669"/>
    <property type="project" value="TreeGrafter"/>
</dbReference>
<organism evidence="2 3">
    <name type="scientific">Paraburkholderia terrae</name>
    <dbReference type="NCBI Taxonomy" id="311230"/>
    <lineage>
        <taxon>Bacteria</taxon>
        <taxon>Pseudomonadati</taxon>
        <taxon>Pseudomonadota</taxon>
        <taxon>Betaproteobacteria</taxon>
        <taxon>Burkholderiales</taxon>
        <taxon>Burkholderiaceae</taxon>
        <taxon>Paraburkholderia</taxon>
    </lineage>
</organism>
<evidence type="ECO:0000313" key="2">
    <source>
        <dbReference type="EMBL" id="AUT66888.1"/>
    </source>
</evidence>
<evidence type="ECO:0000259" key="1">
    <source>
        <dbReference type="Pfam" id="PF00724"/>
    </source>
</evidence>
<dbReference type="Gene3D" id="3.20.20.70">
    <property type="entry name" value="Aldolase class I"/>
    <property type="match status" value="1"/>
</dbReference>
<dbReference type="PANTHER" id="PTHR22893">
    <property type="entry name" value="NADH OXIDOREDUCTASE-RELATED"/>
    <property type="match status" value="1"/>
</dbReference>
<dbReference type="Pfam" id="PF00724">
    <property type="entry name" value="Oxidored_FMN"/>
    <property type="match status" value="1"/>
</dbReference>
<protein>
    <submittedName>
        <fullName evidence="2">12-oxophytodienoate reductase</fullName>
    </submittedName>
</protein>
<dbReference type="GO" id="GO:0010181">
    <property type="term" value="F:FMN binding"/>
    <property type="evidence" value="ECO:0007669"/>
    <property type="project" value="InterPro"/>
</dbReference>
<evidence type="ECO:0000313" key="3">
    <source>
        <dbReference type="Proteomes" id="UP000243502"/>
    </source>
</evidence>
<dbReference type="EMBL" id="CP026114">
    <property type="protein sequence ID" value="AUT66888.1"/>
    <property type="molecule type" value="Genomic_DNA"/>
</dbReference>
<dbReference type="CDD" id="cd04747">
    <property type="entry name" value="OYE_like_5_FMN"/>
    <property type="match status" value="1"/>
</dbReference>
<dbReference type="InterPro" id="IPR001155">
    <property type="entry name" value="OxRdtase_FMN_N"/>
</dbReference>
<dbReference type="KEGG" id="pter:C2L65_44935"/>
<dbReference type="OrthoDB" id="8521686at2"/>
<sequence>MDIKQRLAALFQPTRIGTLDLKNRVAMAPMTRAMSPNGIPGADVASYYRRRAEDGVGLIITEGTFIPHWSAGHDQNAPRFYGEDAIKGWSRVVEEVHAAGGKIFPQLWHVGLVRKPRVPGADGVFDHDDAGESRVGPSGILGGDGKPLAKVRSAATVKEIDEIIEAYGVAARLAKDLGFDGIEVHGAHGYLIDQFLWSKTNLRTDQYGGGRADRTRFAVEVIQEIRRHVGPNFPITLRLSTWKQQDYAATLADTTDEWAAIVNPLSEAGVDAFHVSERRYWEGVFGSDLNLAGWTKKITGKPTITVGSATLSNSLTEMMLGKGGVAVDNLDRLLSGFERGEYDVIAIGRAMIANPDWVKRLSNGEPLRPYSMDMLQTLN</sequence>
<name>A0A2I8F591_9BURK</name>